<dbReference type="AlphaFoldDB" id="A0A4P7CGA5"/>
<dbReference type="EMBL" id="CP038145">
    <property type="protein sequence ID" value="QBQ64028.1"/>
    <property type="molecule type" value="Genomic_DNA"/>
</dbReference>
<dbReference type="Proteomes" id="UP000294444">
    <property type="component" value="Chromosome"/>
</dbReference>
<dbReference type="RefSeq" id="WP_162856869.1">
    <property type="nucleotide sequence ID" value="NZ_CP038145.1"/>
</dbReference>
<keyword evidence="3" id="KW-1185">Reference proteome</keyword>
<reference evidence="2 3" key="1">
    <citation type="submission" date="2019-03" db="EMBL/GenBank/DDBJ databases">
        <authorList>
            <person name="Che Y."/>
            <person name="Zhou L."/>
        </authorList>
    </citation>
    <scope>NUCLEOTIDE SEQUENCE [LARGE SCALE GENOMIC DNA]</scope>
    <source>
        <strain evidence="2 3">AIFJ1607</strain>
    </source>
</reference>
<organism evidence="2 3">
    <name type="scientific">Actinobacillus indolicus</name>
    <dbReference type="NCBI Taxonomy" id="51049"/>
    <lineage>
        <taxon>Bacteria</taxon>
        <taxon>Pseudomonadati</taxon>
        <taxon>Pseudomonadota</taxon>
        <taxon>Gammaproteobacteria</taxon>
        <taxon>Pasteurellales</taxon>
        <taxon>Pasteurellaceae</taxon>
        <taxon>Actinobacillus</taxon>
    </lineage>
</organism>
<keyword evidence="1" id="KW-1133">Transmembrane helix</keyword>
<keyword evidence="1" id="KW-0472">Membrane</keyword>
<proteinExistence type="predicted"/>
<feature type="transmembrane region" description="Helical" evidence="1">
    <location>
        <begin position="31"/>
        <end position="50"/>
    </location>
</feature>
<name>A0A4P7CGA5_9PAST</name>
<accession>A0A4P7CGA5</accession>
<evidence type="ECO:0000256" key="1">
    <source>
        <dbReference type="SAM" id="Phobius"/>
    </source>
</evidence>
<sequence length="191" mass="22688">MEKAIPIIVISFLIYFSFVDYRYEIETDYKIIYFIISYIFILPIFIKDVIKGYKSHRELEQKRYFSKRKQEEHEKKLEKYSLSSDIIGALAAPAVFAILVMPIISYEYTDRFGKNVFYTADVYDKEIYRSSGKYSHTYYYVRVKSKEFGKETIEDKSLYEKVNISSKISIIKRQSPLGNYIHYKSIGVVIK</sequence>
<feature type="transmembrane region" description="Helical" evidence="1">
    <location>
        <begin position="7"/>
        <end position="25"/>
    </location>
</feature>
<dbReference type="KEGG" id="aio:EXH44_07220"/>
<evidence type="ECO:0000313" key="2">
    <source>
        <dbReference type="EMBL" id="QBQ64028.1"/>
    </source>
</evidence>
<evidence type="ECO:0000313" key="3">
    <source>
        <dbReference type="Proteomes" id="UP000294444"/>
    </source>
</evidence>
<protein>
    <submittedName>
        <fullName evidence="2">Uncharacterized protein</fullName>
    </submittedName>
</protein>
<keyword evidence="1" id="KW-0812">Transmembrane</keyword>
<gene>
    <name evidence="2" type="ORF">EXH44_07220</name>
</gene>
<feature type="transmembrane region" description="Helical" evidence="1">
    <location>
        <begin position="86"/>
        <end position="106"/>
    </location>
</feature>